<feature type="coiled-coil region" evidence="1">
    <location>
        <begin position="6"/>
        <end position="33"/>
    </location>
</feature>
<dbReference type="RefSeq" id="WP_056686842.1">
    <property type="nucleotide sequence ID" value="NZ_CP041305.1"/>
</dbReference>
<feature type="compositionally biased region" description="Basic and acidic residues" evidence="2">
    <location>
        <begin position="83"/>
        <end position="97"/>
    </location>
</feature>
<evidence type="ECO:0000256" key="1">
    <source>
        <dbReference type="SAM" id="Coils"/>
    </source>
</evidence>
<dbReference type="AlphaFoldDB" id="A0A0Q3SPV1"/>
<reference evidence="3 4" key="1">
    <citation type="submission" date="2015-09" db="EMBL/GenBank/DDBJ databases">
        <title>Genome sequencing project for genomic taxonomy and phylogenomics of Bacillus-like bacteria.</title>
        <authorList>
            <person name="Liu B."/>
            <person name="Wang J."/>
            <person name="Zhu Y."/>
            <person name="Liu G."/>
            <person name="Chen Q."/>
            <person name="Chen Z."/>
            <person name="Lan J."/>
            <person name="Che J."/>
            <person name="Ge C."/>
            <person name="Shi H."/>
            <person name="Pan Z."/>
            <person name="Liu X."/>
        </authorList>
    </citation>
    <scope>NUCLEOTIDE SEQUENCE [LARGE SCALE GENOMIC DNA]</scope>
    <source>
        <strain evidence="3 4">FJAT-18043</strain>
    </source>
</reference>
<accession>A0A0Q3SPV1</accession>
<feature type="region of interest" description="Disordered" evidence="2">
    <location>
        <begin position="82"/>
        <end position="107"/>
    </location>
</feature>
<dbReference type="EMBL" id="LJIX01000006">
    <property type="protein sequence ID" value="KQL21572.1"/>
    <property type="molecule type" value="Genomic_DNA"/>
</dbReference>
<evidence type="ECO:0000313" key="3">
    <source>
        <dbReference type="EMBL" id="KQL21572.1"/>
    </source>
</evidence>
<gene>
    <name evidence="3" type="ORF">AN957_25450</name>
</gene>
<name>A0A0Q3SPV1_9BACI</name>
<proteinExistence type="predicted"/>
<dbReference type="PATRIC" id="fig|1637975.4.peg.5138"/>
<comment type="caution">
    <text evidence="3">The sequence shown here is derived from an EMBL/GenBank/DDBJ whole genome shotgun (WGS) entry which is preliminary data.</text>
</comment>
<keyword evidence="4" id="KW-1185">Reference proteome</keyword>
<dbReference type="Proteomes" id="UP000050996">
    <property type="component" value="Unassembled WGS sequence"/>
</dbReference>
<evidence type="ECO:0000313" key="4">
    <source>
        <dbReference type="Proteomes" id="UP000050996"/>
    </source>
</evidence>
<dbReference type="STRING" id="1637975.AN957_25450"/>
<organism evidence="3 4">
    <name type="scientific">Cytobacillus solani</name>
    <dbReference type="NCBI Taxonomy" id="1637975"/>
    <lineage>
        <taxon>Bacteria</taxon>
        <taxon>Bacillati</taxon>
        <taxon>Bacillota</taxon>
        <taxon>Bacilli</taxon>
        <taxon>Bacillales</taxon>
        <taxon>Bacillaceae</taxon>
        <taxon>Cytobacillus</taxon>
    </lineage>
</organism>
<keyword evidence="1" id="KW-0175">Coiled coil</keyword>
<evidence type="ECO:0000256" key="2">
    <source>
        <dbReference type="SAM" id="MobiDB-lite"/>
    </source>
</evidence>
<protein>
    <submittedName>
        <fullName evidence="3">Uncharacterized protein</fullName>
    </submittedName>
</protein>
<sequence length="126" mass="14885">MFWHKRRKDDLSYKELQKQLEDLQKRIDRMKEHQKAEYHFHIDRVDIHQPVLDQLSFHLDQIDIEELSGALNVGNNFGVNIGNEKEKGQKNKKEKQSQDNSVFKTTKEGYSISLKDKEAKNDTTIS</sequence>